<name>A0A2C9CBU8_KUEST</name>
<feature type="binding site" evidence="1">
    <location>
        <position position="326"/>
    </location>
    <ligand>
        <name>Zn(2+)</name>
        <dbReference type="ChEBI" id="CHEBI:29105"/>
    </ligand>
</feature>
<dbReference type="Pfam" id="PF16221">
    <property type="entry name" value="HTH_47"/>
    <property type="match status" value="1"/>
</dbReference>
<feature type="domain" description="DUF4910" evidence="4">
    <location>
        <begin position="22"/>
        <end position="357"/>
    </location>
</feature>
<evidence type="ECO:0000259" key="4">
    <source>
        <dbReference type="Pfam" id="PF16254"/>
    </source>
</evidence>
<dbReference type="InterPro" id="IPR036388">
    <property type="entry name" value="WH-like_DNA-bd_sf"/>
</dbReference>
<accession>A0A2C9CBU8</accession>
<comment type="cofactor">
    <cofactor evidence="1">
        <name>Zn(2+)</name>
        <dbReference type="ChEBI" id="CHEBI:29105"/>
    </cofactor>
    <text evidence="1">Binds 1 zinc ion per subunit.</text>
</comment>
<dbReference type="InterPro" id="IPR032610">
    <property type="entry name" value="DUF2172"/>
</dbReference>
<feature type="domain" description="DUF2172" evidence="2">
    <location>
        <begin position="70"/>
        <end position="161"/>
    </location>
</feature>
<dbReference type="Gene3D" id="1.10.10.10">
    <property type="entry name" value="Winged helix-like DNA-binding domain superfamily/Winged helix DNA-binding domain"/>
    <property type="match status" value="1"/>
</dbReference>
<dbReference type="GO" id="GO:0046872">
    <property type="term" value="F:metal ion binding"/>
    <property type="evidence" value="ECO:0007669"/>
    <property type="project" value="UniProtKB-KW"/>
</dbReference>
<protein>
    <recommendedName>
        <fullName evidence="7">Polysaccharide biosynthesis protein with aminopeptidase-like domain protein</fullName>
    </recommendedName>
</protein>
<dbReference type="RefSeq" id="WP_099323938.1">
    <property type="nucleotide sequence ID" value="NZ_LT934425.1"/>
</dbReference>
<organism evidence="5 6">
    <name type="scientific">Kuenenia stuttgartiensis</name>
    <dbReference type="NCBI Taxonomy" id="174633"/>
    <lineage>
        <taxon>Bacteria</taxon>
        <taxon>Pseudomonadati</taxon>
        <taxon>Planctomycetota</taxon>
        <taxon>Candidatus Brocadiia</taxon>
        <taxon>Candidatus Brocadiales</taxon>
        <taxon>Candidatus Brocadiaceae</taxon>
        <taxon>Candidatus Kuenenia</taxon>
    </lineage>
</organism>
<dbReference type="Gene3D" id="3.50.30.90">
    <property type="match status" value="1"/>
</dbReference>
<evidence type="ECO:0008006" key="7">
    <source>
        <dbReference type="Google" id="ProtNLM"/>
    </source>
</evidence>
<keyword evidence="6" id="KW-1185">Reference proteome</keyword>
<evidence type="ECO:0000313" key="5">
    <source>
        <dbReference type="EMBL" id="SOH03048.1"/>
    </source>
</evidence>
<dbReference type="InterPro" id="IPR012353">
    <property type="entry name" value="UCP015244"/>
</dbReference>
<evidence type="ECO:0000259" key="2">
    <source>
        <dbReference type="Pfam" id="PF09940"/>
    </source>
</evidence>
<dbReference type="InterPro" id="IPR032589">
    <property type="entry name" value="DUF4910"/>
</dbReference>
<keyword evidence="1" id="KW-0479">Metal-binding</keyword>
<evidence type="ECO:0000259" key="3">
    <source>
        <dbReference type="Pfam" id="PF16221"/>
    </source>
</evidence>
<gene>
    <name evidence="5" type="ORF">KSMBR1_0534</name>
</gene>
<feature type="binding site" evidence="1">
    <location>
        <position position="196"/>
    </location>
    <ligand>
        <name>Zn(2+)</name>
        <dbReference type="ChEBI" id="CHEBI:29105"/>
    </ligand>
</feature>
<dbReference type="EMBL" id="LT934425">
    <property type="protein sequence ID" value="SOH03048.1"/>
    <property type="molecule type" value="Genomic_DNA"/>
</dbReference>
<dbReference type="KEGG" id="kst:KSMBR1_0534"/>
<feature type="binding site" evidence="1">
    <location>
        <position position="190"/>
    </location>
    <ligand>
        <name>Zn(2+)</name>
        <dbReference type="ChEBI" id="CHEBI:29105"/>
    </ligand>
</feature>
<dbReference type="Pfam" id="PF16254">
    <property type="entry name" value="DUF4910"/>
    <property type="match status" value="1"/>
</dbReference>
<dbReference type="Gene3D" id="3.40.630.10">
    <property type="entry name" value="Zn peptidases"/>
    <property type="match status" value="1"/>
</dbReference>
<dbReference type="Pfam" id="PF09940">
    <property type="entry name" value="DUF2172"/>
    <property type="match status" value="1"/>
</dbReference>
<reference evidence="6" key="1">
    <citation type="submission" date="2017-10" db="EMBL/GenBank/DDBJ databases">
        <authorList>
            <person name="Frank J."/>
        </authorList>
    </citation>
    <scope>NUCLEOTIDE SEQUENCE [LARGE SCALE GENOMIC DNA]</scope>
</reference>
<evidence type="ECO:0000313" key="6">
    <source>
        <dbReference type="Proteomes" id="UP000221734"/>
    </source>
</evidence>
<sequence>MNIADLEKSLSSDYLKNEMVGLMARLYPICRSITGKGFRESLNIIDDYVSLSVVEVPTGTDVYDWKVPKEWNIKDAYVKNSKGKRVIDFQKSNLHVVGYSVPIHKTVSLSELKQHLITLPEHPDWIPYRTSYYKEHWGFCMSYNEMMQLEEDDYEVHIDSELKEGHLTYGECYLKGQTSKEILLSCHACHPSLCNDNVSGMVLVALLGKYLRSINNYYSIRIIIIPATIGAITWLAMNEGCVTKIKHGLVVSCVGDPGKTTYKRSRIGNAEIDRAVEHVLKHSGDEYHIMNFSPYGYDERQFCSPGFNLPVGSLQRTPYGRYPEYHTSADNCDFVRPEYLYDSFKKYLSVINVLENNRTYLNTNPKCEPQLGKRGLYDSVGGQSDKIIDQMAILWVLNYSDGTHTLLDIAEKSGMEFCLVSDAANALIKNRLIVASEETR</sequence>
<proteinExistence type="predicted"/>
<dbReference type="PIRSF" id="PIRSF015244">
    <property type="entry name" value="UCP015244"/>
    <property type="match status" value="1"/>
</dbReference>
<dbReference type="SUPFAM" id="SSF53187">
    <property type="entry name" value="Zn-dependent exopeptidases"/>
    <property type="match status" value="1"/>
</dbReference>
<feature type="domain" description="UCP01524 winged helix-turn-helix" evidence="3">
    <location>
        <begin position="358"/>
        <end position="434"/>
    </location>
</feature>
<dbReference type="AlphaFoldDB" id="A0A2C9CBU8"/>
<keyword evidence="1" id="KW-0862">Zinc</keyword>
<dbReference type="Proteomes" id="UP000221734">
    <property type="component" value="Chromosome Kuenenia_stuttgartiensis_MBR1"/>
</dbReference>
<dbReference type="OrthoDB" id="9765654at2"/>
<dbReference type="InterPro" id="IPR032622">
    <property type="entry name" value="UCP01524_HTH"/>
</dbReference>
<evidence type="ECO:0000256" key="1">
    <source>
        <dbReference type="PIRSR" id="PIRSR015244-50"/>
    </source>
</evidence>